<dbReference type="PANTHER" id="PTHR10194">
    <property type="entry name" value="RAS GTPASE-ACTIVATING PROTEINS"/>
    <property type="match status" value="1"/>
</dbReference>
<feature type="region of interest" description="Disordered" evidence="3">
    <location>
        <begin position="230"/>
        <end position="253"/>
    </location>
</feature>
<dbReference type="InterPro" id="IPR039360">
    <property type="entry name" value="Ras_GTPase"/>
</dbReference>
<feature type="coiled-coil region" evidence="2">
    <location>
        <begin position="138"/>
        <end position="165"/>
    </location>
</feature>
<dbReference type="CDD" id="cd00821">
    <property type="entry name" value="PH"/>
    <property type="match status" value="1"/>
</dbReference>
<dbReference type="GO" id="GO:0005096">
    <property type="term" value="F:GTPase activator activity"/>
    <property type="evidence" value="ECO:0007669"/>
    <property type="project" value="UniProtKB-KW"/>
</dbReference>
<organism evidence="6 7">
    <name type="scientific">Thraustotheca clavata</name>
    <dbReference type="NCBI Taxonomy" id="74557"/>
    <lineage>
        <taxon>Eukaryota</taxon>
        <taxon>Sar</taxon>
        <taxon>Stramenopiles</taxon>
        <taxon>Oomycota</taxon>
        <taxon>Saprolegniomycetes</taxon>
        <taxon>Saprolegniales</taxon>
        <taxon>Achlyaceae</taxon>
        <taxon>Thraustotheca</taxon>
    </lineage>
</organism>
<sequence>MPVMDASVAMNLQVLGNEFAIRGEDLLKYNPVVATMAKKGKSFKSGWVEYYVCLHNNLLYYYREMRDFPSGVMNLDGSSVESVDIIYKNKSPNETHILAEECGPCFKITSRAHRSLLFRARSNDVRIDWIKRLQQSSYDFIRASLEQARCQIRDLLQQVHDNELLIAQQRKEIETLKPPETFTDPEPPLFPRLRPPPTPVVAHEAPNIDTAALTKATSELAELTRNLQQSLSMKMQPASAPEEKAEDVQKKNPRSVLNALEKVMADMLEVSEDDARRHKSQRSAPRPTLDSIRSATASQREATPIVLLEHSPSSLQSRYMNATTVDAKPGEDQTEDSGWSTPKPTGGMRDYRLSEDEELRLSKASLYSSFHKTGDELTSLLVRPDMIVVTSLLTTCQRSDKMALLFPLLRVYGSRHALFKLMQWSIDTEVKSALSLQTLFRSDDYSSRLLSMYAKSVGLRFINTALSEHIRALCTDKNIHDYEINVAKDPSLSDPQKLQSNAQNLMDACQTIVDAIYNHMDQLPLSFAHVCRYLKEKLIDRFLDKNEAGNDGNSSAVKAIMGGFLFLRFICPAITTPHAYGLVPEVPNADSRRILVLVTKLLFNSSTEVEFGVKEPFMRVVNSFIVKNAPRMAFLYTRLTTAREGDVEACFDADSDGIFTNINQEQLIQDRQDITLALKKHVDEVVHKVSLASEPLALKLRELMEPTDEKEENEEMLEDDSQLTQSSNSLLRDPIDRTSRSVMSFFRRGFNAHREN</sequence>
<feature type="region of interest" description="Disordered" evidence="3">
    <location>
        <begin position="272"/>
        <end position="304"/>
    </location>
</feature>
<dbReference type="SMART" id="SM00323">
    <property type="entry name" value="RasGAP"/>
    <property type="match status" value="1"/>
</dbReference>
<feature type="region of interest" description="Disordered" evidence="3">
    <location>
        <begin position="706"/>
        <end position="735"/>
    </location>
</feature>
<evidence type="ECO:0008006" key="8">
    <source>
        <dbReference type="Google" id="ProtNLM"/>
    </source>
</evidence>
<dbReference type="Gene3D" id="2.30.29.30">
    <property type="entry name" value="Pleckstrin-homology domain (PH domain)/Phosphotyrosine-binding domain (PTB)"/>
    <property type="match status" value="1"/>
</dbReference>
<feature type="region of interest" description="Disordered" evidence="3">
    <location>
        <begin position="326"/>
        <end position="349"/>
    </location>
</feature>
<protein>
    <recommendedName>
        <fullName evidence="8">Ras GTPase-activating protein</fullName>
    </recommendedName>
</protein>
<feature type="compositionally biased region" description="Basic and acidic residues" evidence="3">
    <location>
        <begin position="241"/>
        <end position="250"/>
    </location>
</feature>
<evidence type="ECO:0000259" key="4">
    <source>
        <dbReference type="PROSITE" id="PS50003"/>
    </source>
</evidence>
<dbReference type="Proteomes" id="UP000243217">
    <property type="component" value="Unassembled WGS sequence"/>
</dbReference>
<evidence type="ECO:0000256" key="1">
    <source>
        <dbReference type="ARBA" id="ARBA00022468"/>
    </source>
</evidence>
<evidence type="ECO:0000313" key="6">
    <source>
        <dbReference type="EMBL" id="OQR89803.1"/>
    </source>
</evidence>
<dbReference type="InterPro" id="IPR001936">
    <property type="entry name" value="RasGAP_dom"/>
</dbReference>
<evidence type="ECO:0000256" key="2">
    <source>
        <dbReference type="SAM" id="Coils"/>
    </source>
</evidence>
<accession>A0A1V9YW05</accession>
<dbReference type="EMBL" id="JNBS01002657">
    <property type="protein sequence ID" value="OQR89803.1"/>
    <property type="molecule type" value="Genomic_DNA"/>
</dbReference>
<dbReference type="OrthoDB" id="28245at2759"/>
<evidence type="ECO:0000313" key="7">
    <source>
        <dbReference type="Proteomes" id="UP000243217"/>
    </source>
</evidence>
<dbReference type="Gene3D" id="1.10.506.10">
    <property type="entry name" value="GTPase Activation - p120gap, domain 1"/>
    <property type="match status" value="2"/>
</dbReference>
<feature type="domain" description="PH" evidence="4">
    <location>
        <begin position="35"/>
        <end position="138"/>
    </location>
</feature>
<keyword evidence="7" id="KW-1185">Reference proteome</keyword>
<dbReference type="InterPro" id="IPR011993">
    <property type="entry name" value="PH-like_dom_sf"/>
</dbReference>
<keyword evidence="2" id="KW-0175">Coiled coil</keyword>
<feature type="domain" description="Ras-GAP" evidence="5">
    <location>
        <begin position="400"/>
        <end position="607"/>
    </location>
</feature>
<dbReference type="SMART" id="SM00233">
    <property type="entry name" value="PH"/>
    <property type="match status" value="1"/>
</dbReference>
<dbReference type="PROSITE" id="PS50003">
    <property type="entry name" value="PH_DOMAIN"/>
    <property type="match status" value="1"/>
</dbReference>
<evidence type="ECO:0000256" key="3">
    <source>
        <dbReference type="SAM" id="MobiDB-lite"/>
    </source>
</evidence>
<dbReference type="SUPFAM" id="SSF50729">
    <property type="entry name" value="PH domain-like"/>
    <property type="match status" value="1"/>
</dbReference>
<dbReference type="Pfam" id="PF00616">
    <property type="entry name" value="RasGAP"/>
    <property type="match status" value="1"/>
</dbReference>
<dbReference type="STRING" id="74557.A0A1V9YW05"/>
<keyword evidence="1" id="KW-0343">GTPase activation</keyword>
<name>A0A1V9YW05_9STRA</name>
<feature type="compositionally biased region" description="Acidic residues" evidence="3">
    <location>
        <begin position="706"/>
        <end position="721"/>
    </location>
</feature>
<evidence type="ECO:0000259" key="5">
    <source>
        <dbReference type="PROSITE" id="PS50018"/>
    </source>
</evidence>
<dbReference type="InterPro" id="IPR008936">
    <property type="entry name" value="Rho_GTPase_activation_prot"/>
</dbReference>
<dbReference type="SUPFAM" id="SSF48350">
    <property type="entry name" value="GTPase activation domain, GAP"/>
    <property type="match status" value="1"/>
</dbReference>
<gene>
    <name evidence="6" type="ORF">THRCLA_09572</name>
</gene>
<feature type="compositionally biased region" description="Polar residues" evidence="3">
    <location>
        <begin position="291"/>
        <end position="301"/>
    </location>
</feature>
<dbReference type="PROSITE" id="PS50018">
    <property type="entry name" value="RAS_GTPASE_ACTIV_2"/>
    <property type="match status" value="1"/>
</dbReference>
<comment type="caution">
    <text evidence="6">The sequence shown here is derived from an EMBL/GenBank/DDBJ whole genome shotgun (WGS) entry which is preliminary data.</text>
</comment>
<dbReference type="AlphaFoldDB" id="A0A1V9YW05"/>
<dbReference type="PANTHER" id="PTHR10194:SF60">
    <property type="entry name" value="RAS GTPASE-ACTIVATING PROTEIN RASKOL"/>
    <property type="match status" value="1"/>
</dbReference>
<proteinExistence type="predicted"/>
<dbReference type="InterPro" id="IPR001849">
    <property type="entry name" value="PH_domain"/>
</dbReference>
<dbReference type="Pfam" id="PF00169">
    <property type="entry name" value="PH"/>
    <property type="match status" value="1"/>
</dbReference>
<reference evidence="6 7" key="1">
    <citation type="journal article" date="2014" name="Genome Biol. Evol.">
        <title>The secreted proteins of Achlya hypogyna and Thraustotheca clavata identify the ancestral oomycete secretome and reveal gene acquisitions by horizontal gene transfer.</title>
        <authorList>
            <person name="Misner I."/>
            <person name="Blouin N."/>
            <person name="Leonard G."/>
            <person name="Richards T.A."/>
            <person name="Lane C.E."/>
        </authorList>
    </citation>
    <scope>NUCLEOTIDE SEQUENCE [LARGE SCALE GENOMIC DNA]</scope>
    <source>
        <strain evidence="6 7">ATCC 34112</strain>
    </source>
</reference>